<dbReference type="EMBL" id="QOKY01000173">
    <property type="protein sequence ID" value="RMZ54697.1"/>
    <property type="molecule type" value="Genomic_DNA"/>
</dbReference>
<keyword evidence="1" id="KW-0677">Repeat</keyword>
<dbReference type="Gene3D" id="1.25.40.10">
    <property type="entry name" value="Tetratricopeptide repeat domain"/>
    <property type="match status" value="1"/>
</dbReference>
<evidence type="ECO:0000256" key="2">
    <source>
        <dbReference type="ARBA" id="ARBA00022803"/>
    </source>
</evidence>
<reference evidence="4" key="2">
    <citation type="submission" date="2015-08" db="EMBL/GenBank/DDBJ databases">
        <authorList>
            <person name="Babu N.S."/>
            <person name="Beckwith C.J."/>
            <person name="Beseler K.G."/>
            <person name="Brison A."/>
            <person name="Carone J.V."/>
            <person name="Caskin T.P."/>
            <person name="Diamond M."/>
            <person name="Durham M.E."/>
            <person name="Foxe J.M."/>
            <person name="Go M."/>
            <person name="Henderson B.A."/>
            <person name="Jones I.B."/>
            <person name="McGettigan J.A."/>
            <person name="Micheletti S.J."/>
            <person name="Nasrallah M.E."/>
            <person name="Ortiz D."/>
            <person name="Piller C.R."/>
            <person name="Privatt S.R."/>
            <person name="Schneider S.L."/>
            <person name="Sharp S."/>
            <person name="Smith T.C."/>
            <person name="Stanton J.D."/>
            <person name="Ullery H.E."/>
            <person name="Wilson R.J."/>
            <person name="Serrano M.G."/>
            <person name="Buck G."/>
            <person name="Lee V."/>
            <person name="Wang Y."/>
            <person name="Carvalho R."/>
            <person name="Voegtly L."/>
            <person name="Shi R."/>
            <person name="Duckworth R."/>
            <person name="Johnson A."/>
            <person name="Loviza R."/>
            <person name="Walstead R."/>
            <person name="Shah Z."/>
            <person name="Kiflezghi M."/>
            <person name="Wade K."/>
            <person name="Ball S.L."/>
            <person name="Bradley K.W."/>
            <person name="Asai D.J."/>
            <person name="Bowman C.A."/>
            <person name="Russell D.A."/>
            <person name="Pope W.H."/>
            <person name="Jacobs-Sera D."/>
            <person name="Hendrix R.W."/>
            <person name="Hatfull G.F."/>
        </authorList>
    </citation>
    <scope>NUCLEOTIDE SEQUENCE</scope>
</reference>
<dbReference type="RefSeq" id="XP_011400872.1">
    <property type="nucleotide sequence ID" value="XM_011402570.1"/>
</dbReference>
<evidence type="ECO:0000256" key="1">
    <source>
        <dbReference type="ARBA" id="ARBA00022737"/>
    </source>
</evidence>
<protein>
    <submittedName>
        <fullName evidence="5">Uncharacterized protein</fullName>
    </submittedName>
</protein>
<evidence type="ECO:0000313" key="8">
    <source>
        <dbReference type="Proteomes" id="UP000279271"/>
    </source>
</evidence>
<evidence type="ECO:0000313" key="7">
    <source>
        <dbReference type="Proteomes" id="UP000028924"/>
    </source>
</evidence>
<dbReference type="KEGG" id="apro:F751_5448"/>
<reference evidence="5 7" key="1">
    <citation type="journal article" date="2014" name="BMC Genomics">
        <title>Oil accumulation mechanisms of the oleaginous microalga Chlorella protothecoides revealed through its genome, transcriptomes, and proteomes.</title>
        <authorList>
            <person name="Gao C."/>
            <person name="Wang Y."/>
            <person name="Shen Y."/>
            <person name="Yan D."/>
            <person name="He X."/>
            <person name="Dai J."/>
            <person name="Wu Q."/>
        </authorList>
    </citation>
    <scope>NUCLEOTIDE SEQUENCE [LARGE SCALE GENOMIC DNA]</scope>
    <source>
        <strain evidence="5 7">0710</strain>
    </source>
</reference>
<dbReference type="InterPro" id="IPR019734">
    <property type="entry name" value="TPR_rpt"/>
</dbReference>
<feature type="repeat" description="TPR" evidence="3">
    <location>
        <begin position="96"/>
        <end position="129"/>
    </location>
</feature>
<dbReference type="PROSITE" id="PS50005">
    <property type="entry name" value="TPR"/>
    <property type="match status" value="1"/>
</dbReference>
<organism evidence="5 7">
    <name type="scientific">Auxenochlorella protothecoides</name>
    <name type="common">Green microalga</name>
    <name type="synonym">Chlorella protothecoides</name>
    <dbReference type="NCBI Taxonomy" id="3075"/>
    <lineage>
        <taxon>Eukaryota</taxon>
        <taxon>Viridiplantae</taxon>
        <taxon>Chlorophyta</taxon>
        <taxon>core chlorophytes</taxon>
        <taxon>Trebouxiophyceae</taxon>
        <taxon>Chlorellales</taxon>
        <taxon>Chlorellaceae</taxon>
        <taxon>Auxenochlorella</taxon>
    </lineage>
</organism>
<accession>A0A087SQ79</accession>
<dbReference type="GeneID" id="23616839"/>
<dbReference type="OrthoDB" id="1872379at2759"/>
<dbReference type="AlphaFoldDB" id="A0A087SQ79"/>
<dbReference type="STRING" id="3075.A0A087SQ79"/>
<dbReference type="Proteomes" id="UP000279271">
    <property type="component" value="Unassembled WGS sequence"/>
</dbReference>
<dbReference type="SMART" id="SM00028">
    <property type="entry name" value="TPR"/>
    <property type="match status" value="1"/>
</dbReference>
<keyword evidence="2 3" id="KW-0802">TPR repeat</keyword>
<keyword evidence="7" id="KW-1185">Reference proteome</keyword>
<dbReference type="Proteomes" id="UP000028924">
    <property type="component" value="Unassembled WGS sequence"/>
</dbReference>
<dbReference type="InterPro" id="IPR011990">
    <property type="entry name" value="TPR-like_helical_dom_sf"/>
</dbReference>
<dbReference type="EMBL" id="KL662157">
    <property type="protein sequence ID" value="KFM27883.1"/>
    <property type="molecule type" value="Genomic_DNA"/>
</dbReference>
<dbReference type="GO" id="GO:0051879">
    <property type="term" value="F:Hsp90 protein binding"/>
    <property type="evidence" value="ECO:0007669"/>
    <property type="project" value="TreeGrafter"/>
</dbReference>
<name>A0A087SQ79_AUXPR</name>
<evidence type="ECO:0000313" key="5">
    <source>
        <dbReference type="EMBL" id="KFM27883.1"/>
    </source>
</evidence>
<reference evidence="8" key="3">
    <citation type="journal article" date="2018" name="Algal Res.">
        <title>Characterization of plant carbon substrate utilization by Auxenochlorella protothecoides.</title>
        <authorList>
            <person name="Vogler B.W."/>
            <person name="Starkenburg S.R."/>
            <person name="Sudasinghe N."/>
            <person name="Schambach J.Y."/>
            <person name="Rollin J.A."/>
            <person name="Pattathil S."/>
            <person name="Barry A.N."/>
        </authorList>
    </citation>
    <scope>NUCLEOTIDE SEQUENCE [LARGE SCALE GENOMIC DNA]</scope>
    <source>
        <strain evidence="8">UTEX 25</strain>
    </source>
</reference>
<gene>
    <name evidence="6" type="ORF">APUTEX25_003075</name>
    <name evidence="5" type="ORF">F751_5448</name>
    <name evidence="4" type="ORF">g.5496</name>
</gene>
<reference evidence="6" key="5">
    <citation type="submission" date="2018-11" db="EMBL/GenBank/DDBJ databases">
        <title>Characterization of plant carbon substrate utilization by Auxenochlorella protothecoides.</title>
        <authorList>
            <person name="Vogler B.W."/>
            <person name="Starkenburg S.R."/>
            <person name="Sudasinghe N."/>
            <person name="Schambach J.Y."/>
            <person name="Rollin J.A."/>
            <person name="Pattathil S."/>
            <person name="Barry A.N."/>
        </authorList>
    </citation>
    <scope>NUCLEOTIDE SEQUENCE [LARGE SCALE GENOMIC DNA]</scope>
    <source>
        <strain evidence="6">UTEX 25</strain>
    </source>
</reference>
<dbReference type="PANTHER" id="PTHR22904:SF523">
    <property type="entry name" value="STRESS-INDUCED-PHOSPHOPROTEIN 1"/>
    <property type="match status" value="1"/>
</dbReference>
<reference evidence="6" key="4">
    <citation type="submission" date="2018-10" db="EMBL/GenBank/DDBJ databases">
        <authorList>
            <person name="Hovde B."/>
            <person name="Zhang X."/>
        </authorList>
    </citation>
    <scope>NUCLEOTIDE SEQUENCE [LARGE SCALE GENOMIC DNA]</scope>
    <source>
        <strain evidence="6">UTEX 25</strain>
    </source>
</reference>
<dbReference type="EMBL" id="GDKF01009443">
    <property type="protein sequence ID" value="JAT69179.1"/>
    <property type="molecule type" value="Transcribed_RNA"/>
</dbReference>
<evidence type="ECO:0000256" key="3">
    <source>
        <dbReference type="PROSITE-ProRule" id="PRU00339"/>
    </source>
</evidence>
<evidence type="ECO:0000313" key="6">
    <source>
        <dbReference type="EMBL" id="RMZ54697.1"/>
    </source>
</evidence>
<evidence type="ECO:0000313" key="4">
    <source>
        <dbReference type="EMBL" id="JAT69179.1"/>
    </source>
</evidence>
<sequence length="155" mass="16624">MEGTHSSWEQLSQHYKPPLIKGLTQGPCHPATNRTLLALRLRDYAAAERQACAALDASPQNPGLYDLRCAIRLFRRDHEGALEDARSTTSLDPGAGRAWACLGAAQLGLGHPRAALSAFQHALALEPGDRLAGEGRALAETALQAQPGRREAVLE</sequence>
<dbReference type="PANTHER" id="PTHR22904">
    <property type="entry name" value="TPR REPEAT CONTAINING PROTEIN"/>
    <property type="match status" value="1"/>
</dbReference>
<dbReference type="SUPFAM" id="SSF48452">
    <property type="entry name" value="TPR-like"/>
    <property type="match status" value="1"/>
</dbReference>
<proteinExistence type="predicted"/>